<proteinExistence type="predicted"/>
<organism evidence="1 2">
    <name type="scientific">Miniphocaeibacter halophilus</name>
    <dbReference type="NCBI Taxonomy" id="2931922"/>
    <lineage>
        <taxon>Bacteria</taxon>
        <taxon>Bacillati</taxon>
        <taxon>Bacillota</taxon>
        <taxon>Tissierellia</taxon>
        <taxon>Tissierellales</taxon>
        <taxon>Peptoniphilaceae</taxon>
        <taxon>Miniphocaeibacter</taxon>
    </lineage>
</organism>
<keyword evidence="1" id="KW-0472">Membrane</keyword>
<keyword evidence="2" id="KW-1185">Reference proteome</keyword>
<evidence type="ECO:0000313" key="2">
    <source>
        <dbReference type="Proteomes" id="UP000595814"/>
    </source>
</evidence>
<accession>A0AC61MSD9</accession>
<gene>
    <name evidence="1" type="ORF">JFY71_02670</name>
</gene>
<keyword evidence="1" id="KW-0812">Transmembrane</keyword>
<reference evidence="1 2" key="1">
    <citation type="journal article" date="2022" name="Int. J. Syst. Evol. Microbiol.">
        <title>Miniphocaeibacter halophilus sp. nov., an ammonium-tolerant acetate-producing bacterium isolated from a biogas system.</title>
        <authorList>
            <person name="Schnurer A."/>
            <person name="Singh A."/>
            <person name="Bi S."/>
            <person name="Qiao W."/>
            <person name="Westerholm M."/>
        </authorList>
    </citation>
    <scope>NUCLEOTIDE SEQUENCE [LARGE SCALE GENOMIC DNA]</scope>
    <source>
        <strain evidence="1 2">AMB_01</strain>
    </source>
</reference>
<evidence type="ECO:0000313" key="1">
    <source>
        <dbReference type="EMBL" id="QQK08457.1"/>
    </source>
</evidence>
<dbReference type="EMBL" id="CP066744">
    <property type="protein sequence ID" value="QQK08457.1"/>
    <property type="molecule type" value="Genomic_DNA"/>
</dbReference>
<sequence>MESIRAENPIYPLLTLLSSIMVFVFGMVIAKSKLIVLFCISLIILYGIFSYGKTTFKLLLIFIPLSFIPALLSIPAGGLENAFQIYFRFICFVLAAIPSLGLPPINLVRNFNNLKIPRGISLGILITIKFIPIMIKEIKQVWNAMKTRGINVNIFNFKVIYRAFIIPIMMRILNISDLLSISLETRAFVLEDKEITNYKDIKFTKRDLTYFIILIGIILTISYLYIRGSR</sequence>
<dbReference type="Proteomes" id="UP000595814">
    <property type="component" value="Chromosome"/>
</dbReference>
<name>A0AC61MSD9_9FIRM</name>
<protein>
    <submittedName>
        <fullName evidence="1">Energy-coupling factor transporter transmembrane protein EcfT</fullName>
    </submittedName>
</protein>